<accession>K4AHD1</accession>
<keyword evidence="2" id="KW-1185">Reference proteome</keyword>
<dbReference type="AlphaFoldDB" id="K4AHD1"/>
<dbReference type="EnsemblPlants" id="KQK90549">
    <property type="protein sequence ID" value="KQK90549"/>
    <property type="gene ID" value="SETIT_038288mg"/>
</dbReference>
<dbReference type="Gramene" id="KQK90549">
    <property type="protein sequence ID" value="KQK90549"/>
    <property type="gene ID" value="SETIT_038288mg"/>
</dbReference>
<name>K4AHD1_SETIT</name>
<protein>
    <submittedName>
        <fullName evidence="1">Uncharacterized protein</fullName>
    </submittedName>
</protein>
<reference evidence="1" key="2">
    <citation type="submission" date="2018-08" db="UniProtKB">
        <authorList>
            <consortium name="EnsemblPlants"/>
        </authorList>
    </citation>
    <scope>IDENTIFICATION</scope>
    <source>
        <strain evidence="1">Yugu1</strain>
    </source>
</reference>
<dbReference type="InParanoid" id="K4AHD1"/>
<evidence type="ECO:0000313" key="1">
    <source>
        <dbReference type="EnsemblPlants" id="KQK90549"/>
    </source>
</evidence>
<dbReference type="Proteomes" id="UP000004995">
    <property type="component" value="Unassembled WGS sequence"/>
</dbReference>
<evidence type="ECO:0000313" key="2">
    <source>
        <dbReference type="Proteomes" id="UP000004995"/>
    </source>
</evidence>
<dbReference type="HOGENOM" id="CLU_2546931_0_0_1"/>
<organism evidence="1 2">
    <name type="scientific">Setaria italica</name>
    <name type="common">Foxtail millet</name>
    <name type="synonym">Panicum italicum</name>
    <dbReference type="NCBI Taxonomy" id="4555"/>
    <lineage>
        <taxon>Eukaryota</taxon>
        <taxon>Viridiplantae</taxon>
        <taxon>Streptophyta</taxon>
        <taxon>Embryophyta</taxon>
        <taxon>Tracheophyta</taxon>
        <taxon>Spermatophyta</taxon>
        <taxon>Magnoliopsida</taxon>
        <taxon>Liliopsida</taxon>
        <taxon>Poales</taxon>
        <taxon>Poaceae</taxon>
        <taxon>PACMAD clade</taxon>
        <taxon>Panicoideae</taxon>
        <taxon>Panicodae</taxon>
        <taxon>Paniceae</taxon>
        <taxon>Cenchrinae</taxon>
        <taxon>Setaria</taxon>
    </lineage>
</organism>
<reference evidence="2" key="1">
    <citation type="journal article" date="2012" name="Nat. Biotechnol.">
        <title>Reference genome sequence of the model plant Setaria.</title>
        <authorList>
            <person name="Bennetzen J.L."/>
            <person name="Schmutz J."/>
            <person name="Wang H."/>
            <person name="Percifield R."/>
            <person name="Hawkins J."/>
            <person name="Pontaroli A.C."/>
            <person name="Estep M."/>
            <person name="Feng L."/>
            <person name="Vaughn J.N."/>
            <person name="Grimwood J."/>
            <person name="Jenkins J."/>
            <person name="Barry K."/>
            <person name="Lindquist E."/>
            <person name="Hellsten U."/>
            <person name="Deshpande S."/>
            <person name="Wang X."/>
            <person name="Wu X."/>
            <person name="Mitros T."/>
            <person name="Triplett J."/>
            <person name="Yang X."/>
            <person name="Ye C.Y."/>
            <person name="Mauro-Herrera M."/>
            <person name="Wang L."/>
            <person name="Li P."/>
            <person name="Sharma M."/>
            <person name="Sharma R."/>
            <person name="Ronald P.C."/>
            <person name="Panaud O."/>
            <person name="Kellogg E.A."/>
            <person name="Brutnell T.P."/>
            <person name="Doust A.N."/>
            <person name="Tuskan G.A."/>
            <person name="Rokhsar D."/>
            <person name="Devos K.M."/>
        </authorList>
    </citation>
    <scope>NUCLEOTIDE SEQUENCE [LARGE SCALE GENOMIC DNA]</scope>
    <source>
        <strain evidence="2">cv. Yugu1</strain>
    </source>
</reference>
<dbReference type="EMBL" id="AGNK02005946">
    <property type="status" value="NOT_ANNOTATED_CDS"/>
    <property type="molecule type" value="Genomic_DNA"/>
</dbReference>
<sequence length="83" mass="9339">MIRGLAIIYIKHHNCSAESSSLILSLTSLYWRDHNWPLGSNELVALRCAAFCHSLSSLCDLSICEYKSSNPISPNVVFYHRSP</sequence>
<proteinExistence type="predicted"/>